<reference evidence="2 3" key="1">
    <citation type="journal article" date="2009" name="Appl. Environ. Microbiol.">
        <title>Metabolic versatility and indigenous origin of the archaeon Thermococcus sibiricus, isolated from a siberian oil reservoir, as revealed by genome analysis.</title>
        <authorList>
            <person name="Mardanov A.V."/>
            <person name="Ravin N.V."/>
            <person name="Svetlitchnyi V.A."/>
            <person name="Beletsky A.V."/>
            <person name="Miroshnichenko M.L."/>
            <person name="Bonch-Osmolovskaya E.A."/>
            <person name="Skryabin K.G."/>
        </authorList>
    </citation>
    <scope>NUCLEOTIDE SEQUENCE [LARGE SCALE GENOMIC DNA]</scope>
    <source>
        <strain evidence="3">DSM 12597 / MM 739</strain>
    </source>
</reference>
<dbReference type="STRING" id="604354.TSIB_1815"/>
<feature type="transmembrane region" description="Helical" evidence="1">
    <location>
        <begin position="44"/>
        <end position="61"/>
    </location>
</feature>
<keyword evidence="1" id="KW-0472">Membrane</keyword>
<dbReference type="AlphaFoldDB" id="C6A5H1"/>
<keyword evidence="3" id="KW-1185">Reference proteome</keyword>
<dbReference type="HOGENOM" id="CLU_982190_0_0_2"/>
<dbReference type="Proteomes" id="UP000009079">
    <property type="component" value="Chromosome"/>
</dbReference>
<feature type="transmembrane region" description="Helical" evidence="1">
    <location>
        <begin position="21"/>
        <end position="38"/>
    </location>
</feature>
<evidence type="ECO:0000313" key="2">
    <source>
        <dbReference type="EMBL" id="ACS90866.1"/>
    </source>
</evidence>
<dbReference type="KEGG" id="tsi:TSIB_1815"/>
<keyword evidence="1" id="KW-0812">Transmembrane</keyword>
<gene>
    <name evidence="2" type="ordered locus">TSIB_1815</name>
</gene>
<dbReference type="EMBL" id="CP001463">
    <property type="protein sequence ID" value="ACS90866.1"/>
    <property type="molecule type" value="Genomic_DNA"/>
</dbReference>
<name>C6A5H1_THESM</name>
<sequence>MTGQVQRQVSSLQQRCKPMKKNFVLLLVSFFFLVGVLFKLSDRTILFVPFFIFALVFSFTSEKPLIGFAAFGGSLLFSKVVEECWALFSDLYKIQGWVAWIIGIFVPSIIFSHFVSKITQKSKRTVFIVFVLFLILTSMNIDSPPQGVAFRTAYALGASSKDYDDNWLEGYPFLPKRYGGLWAGKISQYYVAVYVWRCHTFCPLGGSLCRKAYDKSLKNLKLRGFKEQNIITKRRAESKSLLSNGTTMIYLECSGEVGYQRLIFLVGNANETENFLRFIGELR</sequence>
<feature type="transmembrane region" description="Helical" evidence="1">
    <location>
        <begin position="68"/>
        <end position="88"/>
    </location>
</feature>
<proteinExistence type="predicted"/>
<feature type="transmembrane region" description="Helical" evidence="1">
    <location>
        <begin position="125"/>
        <end position="141"/>
    </location>
</feature>
<organism evidence="2 3">
    <name type="scientific">Thermococcus sibiricus (strain DSM 12597 / MM 739)</name>
    <dbReference type="NCBI Taxonomy" id="604354"/>
    <lineage>
        <taxon>Archaea</taxon>
        <taxon>Methanobacteriati</taxon>
        <taxon>Methanobacteriota</taxon>
        <taxon>Thermococci</taxon>
        <taxon>Thermococcales</taxon>
        <taxon>Thermococcaceae</taxon>
        <taxon>Thermococcus</taxon>
    </lineage>
</organism>
<protein>
    <submittedName>
        <fullName evidence="2">Uncharacterized protein</fullName>
    </submittedName>
</protein>
<feature type="transmembrane region" description="Helical" evidence="1">
    <location>
        <begin position="94"/>
        <end position="113"/>
    </location>
</feature>
<evidence type="ECO:0000313" key="3">
    <source>
        <dbReference type="Proteomes" id="UP000009079"/>
    </source>
</evidence>
<accession>C6A5H1</accession>
<evidence type="ECO:0000256" key="1">
    <source>
        <dbReference type="SAM" id="Phobius"/>
    </source>
</evidence>
<keyword evidence="1" id="KW-1133">Transmembrane helix</keyword>